<keyword evidence="7" id="KW-0067">ATP-binding</keyword>
<accession>A0AAE3GD01</accession>
<keyword evidence="16" id="KW-1185">Reference proteome</keyword>
<keyword evidence="10" id="KW-0234">DNA repair</keyword>
<protein>
    <recommendedName>
        <fullName evidence="12">UvrABC system protein A</fullName>
    </recommendedName>
    <alternativeName>
        <fullName evidence="13">Excinuclease ABC subunit A</fullName>
    </alternativeName>
</protein>
<dbReference type="GO" id="GO:0006281">
    <property type="term" value="P:DNA repair"/>
    <property type="evidence" value="ECO:0007669"/>
    <property type="project" value="UniProtKB-KW"/>
</dbReference>
<dbReference type="PROSITE" id="PS50893">
    <property type="entry name" value="ABC_TRANSPORTER_2"/>
    <property type="match status" value="2"/>
</dbReference>
<evidence type="ECO:0000256" key="12">
    <source>
        <dbReference type="ARBA" id="ARBA00039316"/>
    </source>
</evidence>
<keyword evidence="8" id="KW-0267">Excision nuclease</keyword>
<reference evidence="15" key="1">
    <citation type="submission" date="2022-06" db="EMBL/GenBank/DDBJ databases">
        <title>Genomic Encyclopedia of Archaeal and Bacterial Type Strains, Phase II (KMG-II): from individual species to whole genera.</title>
        <authorList>
            <person name="Goeker M."/>
        </authorList>
    </citation>
    <scope>NUCLEOTIDE SEQUENCE</scope>
    <source>
        <strain evidence="15">DSM 43935</strain>
    </source>
</reference>
<name>A0AAE3GD01_9PSEU</name>
<dbReference type="PANTHER" id="PTHR43152">
    <property type="entry name" value="UVRABC SYSTEM PROTEIN A"/>
    <property type="match status" value="1"/>
</dbReference>
<evidence type="ECO:0000313" key="16">
    <source>
        <dbReference type="Proteomes" id="UP001206128"/>
    </source>
</evidence>
<keyword evidence="5" id="KW-0227">DNA damage</keyword>
<evidence type="ECO:0000256" key="13">
    <source>
        <dbReference type="ARBA" id="ARBA00042156"/>
    </source>
</evidence>
<dbReference type="SMART" id="SM00382">
    <property type="entry name" value="AAA"/>
    <property type="match status" value="2"/>
</dbReference>
<dbReference type="InterPro" id="IPR003593">
    <property type="entry name" value="AAA+_ATPase"/>
</dbReference>
<dbReference type="GO" id="GO:0004518">
    <property type="term" value="F:nuclease activity"/>
    <property type="evidence" value="ECO:0007669"/>
    <property type="project" value="UniProtKB-KW"/>
</dbReference>
<dbReference type="PANTHER" id="PTHR43152:SF3">
    <property type="entry name" value="UVRABC SYSTEM PROTEIN A"/>
    <property type="match status" value="1"/>
</dbReference>
<feature type="domain" description="ABC transporter" evidence="14">
    <location>
        <begin position="3"/>
        <end position="435"/>
    </location>
</feature>
<comment type="caution">
    <text evidence="15">The sequence shown here is derived from an EMBL/GenBank/DDBJ whole genome shotgun (WGS) entry which is preliminary data.</text>
</comment>
<comment type="subcellular location">
    <subcellularLocation>
        <location evidence="1">Cytoplasm</location>
    </subcellularLocation>
</comment>
<dbReference type="EMBL" id="JAMTCK010000005">
    <property type="protein sequence ID" value="MCP2165528.1"/>
    <property type="molecule type" value="Genomic_DNA"/>
</dbReference>
<evidence type="ECO:0000256" key="4">
    <source>
        <dbReference type="ARBA" id="ARBA00022741"/>
    </source>
</evidence>
<evidence type="ECO:0000256" key="8">
    <source>
        <dbReference type="ARBA" id="ARBA00022881"/>
    </source>
</evidence>
<dbReference type="Gene3D" id="3.40.50.300">
    <property type="entry name" value="P-loop containing nucleotide triphosphate hydrolases"/>
    <property type="match status" value="3"/>
</dbReference>
<dbReference type="GO" id="GO:0005524">
    <property type="term" value="F:ATP binding"/>
    <property type="evidence" value="ECO:0007669"/>
    <property type="project" value="UniProtKB-KW"/>
</dbReference>
<dbReference type="Gene3D" id="1.20.1580.10">
    <property type="entry name" value="ABC transporter ATPase like domain"/>
    <property type="match status" value="2"/>
</dbReference>
<keyword evidence="9" id="KW-0238">DNA-binding</keyword>
<keyword evidence="4" id="KW-0547">Nucleotide-binding</keyword>
<evidence type="ECO:0000256" key="3">
    <source>
        <dbReference type="ARBA" id="ARBA00022737"/>
    </source>
</evidence>
<evidence type="ECO:0000259" key="14">
    <source>
        <dbReference type="PROSITE" id="PS50893"/>
    </source>
</evidence>
<dbReference type="InterPro" id="IPR017871">
    <property type="entry name" value="ABC_transporter-like_CS"/>
</dbReference>
<evidence type="ECO:0000256" key="5">
    <source>
        <dbReference type="ARBA" id="ARBA00022763"/>
    </source>
</evidence>
<sequence>MTAAHQHIRITGARQHNLKNLSLTVPRRAITAFTGVSGSGKTSLAFDTIAAEAQHQLNETFPPFVRNRLPDYGRPDVDLVEGLSAVVLVNQRRLGGNTRSTVGTITDTYTLLRLLFSRVGTPRLGESTRFSFNDPAGMCPRCAGIGRVVTPDVDAFVDLDRSLERGAVQLPGFSPGQYWYRQYADSGLFDPTTPLRTWSADARAALLHGGAAATRLGRAVPKDYHGLLDHFTRIYLHTEGEVSERKQAVVDRFTVSVRCPDCGGQRLNEAARSVRVAGRTITEFTALEISDLVDVVRGIDHPEAGPVVDSLADRLTAFVDIGLGYLTLDRATSSLSGGESQRIKLVRHLGSSLTEMLYVFDEPSVGLHPADVERLATLLRRLRDKGNTVLVVEHDPDVVAVADHVIDLGPGAGEDGGQIVFQGSVADLAATDTRTGRALHARLPLRTEPRTPRGGLAVTGADRHNLRGVDVTVPTGVLTVITGVAGSGKSSLVGVLLEQHPGGTVIDQSAVTTNRRSNTATYTGIADTIRRRFAKANNVSPALFSANSAGACPDCGGLGVTYTDLAFLEGFTSVCGTCRGRRFTDEVLRHTLDGRSIADVLDLTVAEARSVFRDARIAPVLAVLAEVGLAYLTLGQPLNTLSGGECQRLKLATELHRSPDNALYVLDEPTTGLHPSDVGRLVEIFDRLVDAGNTVVVVEHNLDVIRRADWVIDLGPGAGHHGGRVLHSGPPAHLARNAHSLTGEHLRRSLAAAPVHTGQSGSGAHPTPAR</sequence>
<dbReference type="GO" id="GO:0016887">
    <property type="term" value="F:ATP hydrolysis activity"/>
    <property type="evidence" value="ECO:0007669"/>
    <property type="project" value="InterPro"/>
</dbReference>
<keyword evidence="2" id="KW-0963">Cytoplasm</keyword>
<dbReference type="SUPFAM" id="SSF52540">
    <property type="entry name" value="P-loop containing nucleoside triphosphate hydrolases"/>
    <property type="match status" value="2"/>
</dbReference>
<dbReference type="Gene3D" id="1.10.8.280">
    <property type="entry name" value="ABC transporter ATPase domain-like"/>
    <property type="match status" value="1"/>
</dbReference>
<dbReference type="CDD" id="cd03270">
    <property type="entry name" value="ABC_UvrA_I"/>
    <property type="match status" value="1"/>
</dbReference>
<organism evidence="15 16">
    <name type="scientific">Goodfellowiella coeruleoviolacea</name>
    <dbReference type="NCBI Taxonomy" id="334858"/>
    <lineage>
        <taxon>Bacteria</taxon>
        <taxon>Bacillati</taxon>
        <taxon>Actinomycetota</taxon>
        <taxon>Actinomycetes</taxon>
        <taxon>Pseudonocardiales</taxon>
        <taxon>Pseudonocardiaceae</taxon>
        <taxon>Goodfellowiella</taxon>
    </lineage>
</organism>
<dbReference type="GO" id="GO:0005737">
    <property type="term" value="C:cytoplasm"/>
    <property type="evidence" value="ECO:0007669"/>
    <property type="project" value="UniProtKB-SubCell"/>
</dbReference>
<keyword evidence="6" id="KW-0228">DNA excision</keyword>
<dbReference type="PROSITE" id="PS00211">
    <property type="entry name" value="ABC_TRANSPORTER_1"/>
    <property type="match status" value="1"/>
</dbReference>
<dbReference type="RefSeq" id="WP_253770421.1">
    <property type="nucleotide sequence ID" value="NZ_JAMTCK010000005.1"/>
</dbReference>
<evidence type="ECO:0000256" key="7">
    <source>
        <dbReference type="ARBA" id="ARBA00022840"/>
    </source>
</evidence>
<dbReference type="AlphaFoldDB" id="A0AAE3GD01"/>
<evidence type="ECO:0000256" key="9">
    <source>
        <dbReference type="ARBA" id="ARBA00023125"/>
    </source>
</evidence>
<gene>
    <name evidence="15" type="ORF">LX83_002386</name>
</gene>
<dbReference type="GO" id="GO:0003677">
    <property type="term" value="F:DNA binding"/>
    <property type="evidence" value="ECO:0007669"/>
    <property type="project" value="UniProtKB-KW"/>
</dbReference>
<evidence type="ECO:0000313" key="15">
    <source>
        <dbReference type="EMBL" id="MCP2165528.1"/>
    </source>
</evidence>
<comment type="similarity">
    <text evidence="11">Belongs to the ABC transporter superfamily. UvrA family.</text>
</comment>
<evidence type="ECO:0000256" key="1">
    <source>
        <dbReference type="ARBA" id="ARBA00004496"/>
    </source>
</evidence>
<dbReference type="InterPro" id="IPR027417">
    <property type="entry name" value="P-loop_NTPase"/>
</dbReference>
<dbReference type="InterPro" id="IPR003439">
    <property type="entry name" value="ABC_transporter-like_ATP-bd"/>
</dbReference>
<evidence type="ECO:0000256" key="10">
    <source>
        <dbReference type="ARBA" id="ARBA00023204"/>
    </source>
</evidence>
<dbReference type="Proteomes" id="UP001206128">
    <property type="component" value="Unassembled WGS sequence"/>
</dbReference>
<evidence type="ECO:0000256" key="2">
    <source>
        <dbReference type="ARBA" id="ARBA00022490"/>
    </source>
</evidence>
<evidence type="ECO:0000256" key="6">
    <source>
        <dbReference type="ARBA" id="ARBA00022769"/>
    </source>
</evidence>
<proteinExistence type="inferred from homology"/>
<evidence type="ECO:0000256" key="11">
    <source>
        <dbReference type="ARBA" id="ARBA00038000"/>
    </source>
</evidence>
<dbReference type="Pfam" id="PF00005">
    <property type="entry name" value="ABC_tran"/>
    <property type="match status" value="1"/>
</dbReference>
<feature type="domain" description="ABC transporter" evidence="14">
    <location>
        <begin position="445"/>
        <end position="741"/>
    </location>
</feature>
<keyword evidence="3" id="KW-0677">Repeat</keyword>